<evidence type="ECO:0000256" key="3">
    <source>
        <dbReference type="ARBA" id="ARBA00022448"/>
    </source>
</evidence>
<feature type="transmembrane region" description="Helical" evidence="7">
    <location>
        <begin position="257"/>
        <end position="280"/>
    </location>
</feature>
<dbReference type="InterPro" id="IPR005828">
    <property type="entry name" value="MFS_sugar_transport-like"/>
</dbReference>
<evidence type="ECO:0000256" key="2">
    <source>
        <dbReference type="ARBA" id="ARBA00010992"/>
    </source>
</evidence>
<dbReference type="Proteomes" id="UP001056384">
    <property type="component" value="Chromosome 6"/>
</dbReference>
<keyword evidence="6 7" id="KW-0472">Membrane</keyword>
<dbReference type="Gene3D" id="1.20.1250.20">
    <property type="entry name" value="MFS general substrate transporter like domains"/>
    <property type="match status" value="1"/>
</dbReference>
<evidence type="ECO:0000256" key="6">
    <source>
        <dbReference type="ARBA" id="ARBA00023136"/>
    </source>
</evidence>
<protein>
    <submittedName>
        <fullName evidence="9">Major facilitator, sugar transporter, major facilitator superfamily</fullName>
    </submittedName>
</protein>
<dbReference type="PROSITE" id="PS50850">
    <property type="entry name" value="MFS"/>
    <property type="match status" value="1"/>
</dbReference>
<comment type="similarity">
    <text evidence="2">Belongs to the major facilitator superfamily. Sugar transporter (TC 2.A.1.1) family.</text>
</comment>
<sequence>MRMNNGFHILALASFVAIGTFLSGYDSGIVTTTIAKPSWLAYMDHPSPAWVGAVASLYYAGQAVGCLLQVLVADRLGRLRFLQLLTATAAFGPIIQLAATNMNIFIIGRAVAGLPTGALYTTTAIYLCEVAPAYNRGLIAGCSGLMMGGGIMISNWIGMACSYAPYGSLQWRLPIALQIPWSFVLLLGLATFVPESPRYLIAQGDIDEAREVFEGLRPNLDPDELNKEFSHMTAQIDFEARRRLSRSEGFRLLRKRVAVAFVCGIMPSLTGAQVIGYFQVRLYQALGIEVNTRLILAGAYGTVCFLAVTITDKFVIDRWGRRKLMLSGLAGSVLCLIYSAVMQWQFQFSGNKVGKAFAVLGIYLLTVVHYAAFGSSPGIYQAEVLPVPLRSKVMGFTGATSFAIIAGLSEAAPIAFSTIRHNFYYVFLGPTVLFLIFAYLMFPETKQRMLEEIPSSFGDRVMDVPKSEATSRSQSQSLPPVYDPHASLHMMKILLADAGRADV</sequence>
<feature type="transmembrane region" description="Helical" evidence="7">
    <location>
        <begin position="48"/>
        <end position="72"/>
    </location>
</feature>
<feature type="transmembrane region" description="Helical" evidence="7">
    <location>
        <begin position="393"/>
        <end position="416"/>
    </location>
</feature>
<dbReference type="AlphaFoldDB" id="A0A9Q9AR82"/>
<feature type="transmembrane region" description="Helical" evidence="7">
    <location>
        <begin position="138"/>
        <end position="159"/>
    </location>
</feature>
<dbReference type="InterPro" id="IPR020846">
    <property type="entry name" value="MFS_dom"/>
</dbReference>
<dbReference type="InterPro" id="IPR036259">
    <property type="entry name" value="MFS_trans_sf"/>
</dbReference>
<gene>
    <name evidence="9" type="ORF">Slin15195_G075660</name>
</gene>
<dbReference type="InterPro" id="IPR003663">
    <property type="entry name" value="Sugar/inositol_transpt"/>
</dbReference>
<feature type="transmembrane region" description="Helical" evidence="7">
    <location>
        <begin position="422"/>
        <end position="442"/>
    </location>
</feature>
<accession>A0A9Q9AR82</accession>
<comment type="subcellular location">
    <subcellularLocation>
        <location evidence="1">Membrane</location>
        <topology evidence="1">Multi-pass membrane protein</topology>
    </subcellularLocation>
</comment>
<dbReference type="PANTHER" id="PTHR48022">
    <property type="entry name" value="PLASTIDIC GLUCOSE TRANSPORTER 4"/>
    <property type="match status" value="1"/>
</dbReference>
<feature type="transmembrane region" description="Helical" evidence="7">
    <location>
        <begin position="79"/>
        <end position="98"/>
    </location>
</feature>
<evidence type="ECO:0000256" key="5">
    <source>
        <dbReference type="ARBA" id="ARBA00022989"/>
    </source>
</evidence>
<feature type="transmembrane region" description="Helical" evidence="7">
    <location>
        <begin position="356"/>
        <end position="373"/>
    </location>
</feature>
<feature type="transmembrane region" description="Helical" evidence="7">
    <location>
        <begin position="324"/>
        <end position="344"/>
    </location>
</feature>
<reference evidence="9" key="1">
    <citation type="submission" date="2022-06" db="EMBL/GenBank/DDBJ databases">
        <title>Complete genome sequences of two strains of the flax pathogen Septoria linicola.</title>
        <authorList>
            <person name="Lapalu N."/>
            <person name="Simon A."/>
            <person name="Demenou B."/>
            <person name="Paumier D."/>
            <person name="Guillot M.-P."/>
            <person name="Gout L."/>
            <person name="Valade R."/>
        </authorList>
    </citation>
    <scope>NUCLEOTIDE SEQUENCE</scope>
    <source>
        <strain evidence="9">SE15195</strain>
    </source>
</reference>
<organism evidence="9 10">
    <name type="scientific">Septoria linicola</name>
    <dbReference type="NCBI Taxonomy" id="215465"/>
    <lineage>
        <taxon>Eukaryota</taxon>
        <taxon>Fungi</taxon>
        <taxon>Dikarya</taxon>
        <taxon>Ascomycota</taxon>
        <taxon>Pezizomycotina</taxon>
        <taxon>Dothideomycetes</taxon>
        <taxon>Dothideomycetidae</taxon>
        <taxon>Mycosphaerellales</taxon>
        <taxon>Mycosphaerellaceae</taxon>
        <taxon>Septoria</taxon>
    </lineage>
</organism>
<evidence type="ECO:0000313" key="10">
    <source>
        <dbReference type="Proteomes" id="UP001056384"/>
    </source>
</evidence>
<keyword evidence="5 7" id="KW-1133">Transmembrane helix</keyword>
<evidence type="ECO:0000256" key="7">
    <source>
        <dbReference type="SAM" id="Phobius"/>
    </source>
</evidence>
<keyword evidence="4 7" id="KW-0812">Transmembrane</keyword>
<keyword evidence="10" id="KW-1185">Reference proteome</keyword>
<evidence type="ECO:0000256" key="4">
    <source>
        <dbReference type="ARBA" id="ARBA00022692"/>
    </source>
</evidence>
<dbReference type="GO" id="GO:0005351">
    <property type="term" value="F:carbohydrate:proton symporter activity"/>
    <property type="evidence" value="ECO:0007669"/>
    <property type="project" value="TreeGrafter"/>
</dbReference>
<evidence type="ECO:0000256" key="1">
    <source>
        <dbReference type="ARBA" id="ARBA00004141"/>
    </source>
</evidence>
<feature type="transmembrane region" description="Helical" evidence="7">
    <location>
        <begin position="292"/>
        <end position="312"/>
    </location>
</feature>
<dbReference type="InterPro" id="IPR050360">
    <property type="entry name" value="MFS_Sugar_Transporters"/>
</dbReference>
<dbReference type="EMBL" id="CP099423">
    <property type="protein sequence ID" value="USW54247.1"/>
    <property type="molecule type" value="Genomic_DNA"/>
</dbReference>
<evidence type="ECO:0000313" key="9">
    <source>
        <dbReference type="EMBL" id="USW54247.1"/>
    </source>
</evidence>
<keyword evidence="9" id="KW-0762">Sugar transport</keyword>
<keyword evidence="3" id="KW-0813">Transport</keyword>
<dbReference type="SUPFAM" id="SSF103473">
    <property type="entry name" value="MFS general substrate transporter"/>
    <property type="match status" value="1"/>
</dbReference>
<dbReference type="PRINTS" id="PR00171">
    <property type="entry name" value="SUGRTRNSPORT"/>
</dbReference>
<dbReference type="InterPro" id="IPR005829">
    <property type="entry name" value="Sugar_transporter_CS"/>
</dbReference>
<dbReference type="PANTHER" id="PTHR48022:SF11">
    <property type="entry name" value="MONOSACCHARIDE TRANSPORTER (HXT8), PUTATIVE (AFU_ORTHOLOGUE AFUA_2G08120)-RELATED"/>
    <property type="match status" value="1"/>
</dbReference>
<evidence type="ECO:0000259" key="8">
    <source>
        <dbReference type="PROSITE" id="PS50850"/>
    </source>
</evidence>
<proteinExistence type="inferred from homology"/>
<dbReference type="Pfam" id="PF00083">
    <property type="entry name" value="Sugar_tr"/>
    <property type="match status" value="1"/>
</dbReference>
<feature type="transmembrane region" description="Helical" evidence="7">
    <location>
        <begin position="104"/>
        <end position="126"/>
    </location>
</feature>
<dbReference type="PROSITE" id="PS00217">
    <property type="entry name" value="SUGAR_TRANSPORT_2"/>
    <property type="match status" value="1"/>
</dbReference>
<name>A0A9Q9AR82_9PEZI</name>
<feature type="domain" description="Major facilitator superfamily (MFS) profile" evidence="8">
    <location>
        <begin position="12"/>
        <end position="446"/>
    </location>
</feature>
<dbReference type="GO" id="GO:0016020">
    <property type="term" value="C:membrane"/>
    <property type="evidence" value="ECO:0007669"/>
    <property type="project" value="UniProtKB-SubCell"/>
</dbReference>
<feature type="transmembrane region" description="Helical" evidence="7">
    <location>
        <begin position="171"/>
        <end position="193"/>
    </location>
</feature>